<protein>
    <submittedName>
        <fullName evidence="4">Aliphatic nitrilase</fullName>
        <ecNumber evidence="4">3.5.5.7</ecNumber>
    </submittedName>
</protein>
<dbReference type="InterPro" id="IPR036526">
    <property type="entry name" value="C-N_Hydrolase_sf"/>
</dbReference>
<sequence>MSSCVKVAAIHAASVFLDRKKSTEKAIGLIREAARSGAELIAFPESFIPGFPVWAALWPPIDNHDLFAAMARESVLVDGPEMNMLRAEARELGVFLSVGFSEKSPVSVGGLWNANVLIGDDGSILTHHRKIVPTFYEKLIWASGDGAGLAVADTRLGKIGALICGENANPLARFALMAGGEQIHISNWPPIWPTRRPKGGGNFNNVNANRIRTAAHSFEAKAFGIACAGFMDAKMRAFLLERDPAIGDVIDGTPRAASFFVAPTGEPTGETAQDEEAIVYAEFDLEDCVEPKQFHDVVGYYNRFDIFDLRINRTRLVPMKTAGASDPDFVPVDPDFDEPQAHPRTTEGLR</sequence>
<feature type="domain" description="CN hydrolase" evidence="3">
    <location>
        <begin position="5"/>
        <end position="285"/>
    </location>
</feature>
<feature type="compositionally biased region" description="Basic and acidic residues" evidence="2">
    <location>
        <begin position="339"/>
        <end position="350"/>
    </location>
</feature>
<evidence type="ECO:0000256" key="1">
    <source>
        <dbReference type="ARBA" id="ARBA00008129"/>
    </source>
</evidence>
<comment type="similarity">
    <text evidence="1">Belongs to the carbon-nitrogen hydrolase superfamily. Nitrilase family.</text>
</comment>
<dbReference type="Proteomes" id="UP001209755">
    <property type="component" value="Unassembled WGS sequence"/>
</dbReference>
<dbReference type="PANTHER" id="PTHR46044:SF2">
    <property type="entry name" value="CN HYDROLASE DOMAIN-CONTAINING PROTEIN"/>
    <property type="match status" value="1"/>
</dbReference>
<evidence type="ECO:0000256" key="2">
    <source>
        <dbReference type="SAM" id="MobiDB-lite"/>
    </source>
</evidence>
<dbReference type="InterPro" id="IPR003010">
    <property type="entry name" value="C-N_Hydrolase"/>
</dbReference>
<dbReference type="GO" id="GO:0018762">
    <property type="term" value="F:aliphatic nitrilase activity"/>
    <property type="evidence" value="ECO:0007669"/>
    <property type="project" value="UniProtKB-EC"/>
</dbReference>
<comment type="caution">
    <text evidence="4">The sequence shown here is derived from an EMBL/GenBank/DDBJ whole genome shotgun (WGS) entry which is preliminary data.</text>
</comment>
<evidence type="ECO:0000259" key="3">
    <source>
        <dbReference type="PROSITE" id="PS50263"/>
    </source>
</evidence>
<gene>
    <name evidence="4" type="ORF">M2319_001215</name>
</gene>
<dbReference type="InterPro" id="IPR044149">
    <property type="entry name" value="Nitrilases_CHs"/>
</dbReference>
<dbReference type="RefSeq" id="WP_264600556.1">
    <property type="nucleotide sequence ID" value="NZ_JAOQNS010000003.1"/>
</dbReference>
<dbReference type="Pfam" id="PF00795">
    <property type="entry name" value="CN_hydrolase"/>
    <property type="match status" value="1"/>
</dbReference>
<proteinExistence type="inferred from homology"/>
<keyword evidence="4" id="KW-0378">Hydrolase</keyword>
<dbReference type="Gene3D" id="3.60.110.10">
    <property type="entry name" value="Carbon-nitrogen hydrolase"/>
    <property type="match status" value="1"/>
</dbReference>
<reference evidence="5" key="1">
    <citation type="submission" date="2023-07" db="EMBL/GenBank/DDBJ databases">
        <title>Genome sequencing of Purple Non-Sulfur Bacteria from various extreme environments.</title>
        <authorList>
            <person name="Mayer M."/>
        </authorList>
    </citation>
    <scope>NUCLEOTIDE SEQUENCE [LARGE SCALE GENOMIC DNA]</scope>
    <source>
        <strain evidence="5">DSM 17935</strain>
    </source>
</reference>
<keyword evidence="5" id="KW-1185">Reference proteome</keyword>
<accession>A0ABT3H947</accession>
<feature type="region of interest" description="Disordered" evidence="2">
    <location>
        <begin position="323"/>
        <end position="350"/>
    </location>
</feature>
<evidence type="ECO:0000313" key="4">
    <source>
        <dbReference type="EMBL" id="MCW2306893.1"/>
    </source>
</evidence>
<dbReference type="EC" id="3.5.5.7" evidence="4"/>
<name>A0ABT3H947_9HYPH</name>
<dbReference type="PANTHER" id="PTHR46044">
    <property type="entry name" value="NITRILASE"/>
    <property type="match status" value="1"/>
</dbReference>
<organism evidence="4 5">
    <name type="scientific">Rhodobium gokarnense</name>
    <dbReference type="NCBI Taxonomy" id="364296"/>
    <lineage>
        <taxon>Bacteria</taxon>
        <taxon>Pseudomonadati</taxon>
        <taxon>Pseudomonadota</taxon>
        <taxon>Alphaproteobacteria</taxon>
        <taxon>Hyphomicrobiales</taxon>
        <taxon>Rhodobiaceae</taxon>
        <taxon>Rhodobium</taxon>
    </lineage>
</organism>
<dbReference type="CDD" id="cd07564">
    <property type="entry name" value="nitrilases_CHs"/>
    <property type="match status" value="1"/>
</dbReference>
<evidence type="ECO:0000313" key="5">
    <source>
        <dbReference type="Proteomes" id="UP001209755"/>
    </source>
</evidence>
<dbReference type="EMBL" id="JAOQNS010000003">
    <property type="protein sequence ID" value="MCW2306893.1"/>
    <property type="molecule type" value="Genomic_DNA"/>
</dbReference>
<dbReference type="SUPFAM" id="SSF56317">
    <property type="entry name" value="Carbon-nitrogen hydrolase"/>
    <property type="match status" value="1"/>
</dbReference>
<dbReference type="PROSITE" id="PS50263">
    <property type="entry name" value="CN_HYDROLASE"/>
    <property type="match status" value="1"/>
</dbReference>